<protein>
    <submittedName>
        <fullName evidence="2">Uncharacterized protein</fullName>
    </submittedName>
</protein>
<dbReference type="Proteomes" id="UP000236546">
    <property type="component" value="Unassembled WGS sequence"/>
</dbReference>
<name>A0A2K0SWU5_9HYPO</name>
<organism evidence="2 3">
    <name type="scientific">Trichoderma gamsii</name>
    <dbReference type="NCBI Taxonomy" id="398673"/>
    <lineage>
        <taxon>Eukaryota</taxon>
        <taxon>Fungi</taxon>
        <taxon>Dikarya</taxon>
        <taxon>Ascomycota</taxon>
        <taxon>Pezizomycotina</taxon>
        <taxon>Sordariomycetes</taxon>
        <taxon>Hypocreomycetidae</taxon>
        <taxon>Hypocreales</taxon>
        <taxon>Hypocreaceae</taxon>
        <taxon>Trichoderma</taxon>
    </lineage>
</organism>
<reference evidence="2 3" key="1">
    <citation type="submission" date="2017-02" db="EMBL/GenBank/DDBJ databases">
        <title>Genomes of Trichoderma spp. with biocontrol activity.</title>
        <authorList>
            <person name="Gardiner D."/>
            <person name="Kazan K."/>
            <person name="Vos C."/>
            <person name="Harvey P."/>
        </authorList>
    </citation>
    <scope>NUCLEOTIDE SEQUENCE [LARGE SCALE GENOMIC DNA]</scope>
    <source>
        <strain evidence="2 3">A5MH</strain>
    </source>
</reference>
<dbReference type="AlphaFoldDB" id="A0A2K0SWU5"/>
<gene>
    <name evidence="2" type="ORF">TGAMA5MH_10350</name>
</gene>
<evidence type="ECO:0000313" key="3">
    <source>
        <dbReference type="Proteomes" id="UP000236546"/>
    </source>
</evidence>
<sequence>MPEIIEGDDHNEEDDCDEDNMSLSDMEDAESSYDDHDNEESDTEINGLWERNSNSDQEKSEGPKEHAQMNNNSLPRFYSL</sequence>
<evidence type="ECO:0000256" key="1">
    <source>
        <dbReference type="SAM" id="MobiDB-lite"/>
    </source>
</evidence>
<evidence type="ECO:0000313" key="2">
    <source>
        <dbReference type="EMBL" id="PNP37749.1"/>
    </source>
</evidence>
<feature type="compositionally biased region" description="Basic and acidic residues" evidence="1">
    <location>
        <begin position="56"/>
        <end position="67"/>
    </location>
</feature>
<proteinExistence type="predicted"/>
<comment type="caution">
    <text evidence="2">The sequence shown here is derived from an EMBL/GenBank/DDBJ whole genome shotgun (WGS) entry which is preliminary data.</text>
</comment>
<accession>A0A2K0SWU5</accession>
<dbReference type="EMBL" id="MTYH01000128">
    <property type="protein sequence ID" value="PNP37749.1"/>
    <property type="molecule type" value="Genomic_DNA"/>
</dbReference>
<feature type="compositionally biased region" description="Acidic residues" evidence="1">
    <location>
        <begin position="1"/>
        <end position="43"/>
    </location>
</feature>
<feature type="region of interest" description="Disordered" evidence="1">
    <location>
        <begin position="1"/>
        <end position="80"/>
    </location>
</feature>